<feature type="non-terminal residue" evidence="1">
    <location>
        <position position="68"/>
    </location>
</feature>
<evidence type="ECO:0008006" key="2">
    <source>
        <dbReference type="Google" id="ProtNLM"/>
    </source>
</evidence>
<sequence>MFIQKEINFFKKIILKSPNSLAIEISGGDGNYSLSLLPYVKRMVHLDLDVKSINGACFDAKQRNHKNI</sequence>
<name>X0X7X1_9ZZZZ</name>
<gene>
    <name evidence="1" type="ORF">S01H1_65723</name>
</gene>
<protein>
    <recommendedName>
        <fullName evidence="2">Methyltransferase domain-containing protein</fullName>
    </recommendedName>
</protein>
<dbReference type="EMBL" id="BARS01043410">
    <property type="protein sequence ID" value="GAG39339.1"/>
    <property type="molecule type" value="Genomic_DNA"/>
</dbReference>
<evidence type="ECO:0000313" key="1">
    <source>
        <dbReference type="EMBL" id="GAG39339.1"/>
    </source>
</evidence>
<organism evidence="1">
    <name type="scientific">marine sediment metagenome</name>
    <dbReference type="NCBI Taxonomy" id="412755"/>
    <lineage>
        <taxon>unclassified sequences</taxon>
        <taxon>metagenomes</taxon>
        <taxon>ecological metagenomes</taxon>
    </lineage>
</organism>
<comment type="caution">
    <text evidence="1">The sequence shown here is derived from an EMBL/GenBank/DDBJ whole genome shotgun (WGS) entry which is preliminary data.</text>
</comment>
<accession>X0X7X1</accession>
<proteinExistence type="predicted"/>
<dbReference type="AlphaFoldDB" id="X0X7X1"/>
<reference evidence="1" key="1">
    <citation type="journal article" date="2014" name="Front. Microbiol.">
        <title>High frequency of phylogenetically diverse reductive dehalogenase-homologous genes in deep subseafloor sedimentary metagenomes.</title>
        <authorList>
            <person name="Kawai M."/>
            <person name="Futagami T."/>
            <person name="Toyoda A."/>
            <person name="Takaki Y."/>
            <person name="Nishi S."/>
            <person name="Hori S."/>
            <person name="Arai W."/>
            <person name="Tsubouchi T."/>
            <person name="Morono Y."/>
            <person name="Uchiyama I."/>
            <person name="Ito T."/>
            <person name="Fujiyama A."/>
            <person name="Inagaki F."/>
            <person name="Takami H."/>
        </authorList>
    </citation>
    <scope>NUCLEOTIDE SEQUENCE</scope>
    <source>
        <strain evidence="1">Expedition CK06-06</strain>
    </source>
</reference>